<dbReference type="EnsemblMetazoa" id="RPRC009545-RA">
    <property type="protein sequence ID" value="RPRC009545-PA"/>
    <property type="gene ID" value="RPRC009545"/>
</dbReference>
<dbReference type="Proteomes" id="UP000015103">
    <property type="component" value="Unassembled WGS sequence"/>
</dbReference>
<organism evidence="1 2">
    <name type="scientific">Rhodnius prolixus</name>
    <name type="common">Triatomid bug</name>
    <dbReference type="NCBI Taxonomy" id="13249"/>
    <lineage>
        <taxon>Eukaryota</taxon>
        <taxon>Metazoa</taxon>
        <taxon>Ecdysozoa</taxon>
        <taxon>Arthropoda</taxon>
        <taxon>Hexapoda</taxon>
        <taxon>Insecta</taxon>
        <taxon>Pterygota</taxon>
        <taxon>Neoptera</taxon>
        <taxon>Paraneoptera</taxon>
        <taxon>Hemiptera</taxon>
        <taxon>Heteroptera</taxon>
        <taxon>Panheteroptera</taxon>
        <taxon>Cimicomorpha</taxon>
        <taxon>Reduviidae</taxon>
        <taxon>Triatominae</taxon>
        <taxon>Rhodnius</taxon>
    </lineage>
</organism>
<dbReference type="HOGENOM" id="CLU_700798_0_0_1"/>
<evidence type="ECO:0000313" key="2">
    <source>
        <dbReference type="Proteomes" id="UP000015103"/>
    </source>
</evidence>
<dbReference type="EMBL" id="ACPB03018752">
    <property type="status" value="NOT_ANNOTATED_CDS"/>
    <property type="molecule type" value="Genomic_DNA"/>
</dbReference>
<sequence>MAKNHLLFKVHQPPDLGRFDGLGPHKGYTSAAISHRIFTHTGTPPATGRHARQQRIPSGATTKSKISAIIFPSTTRRVTDSQQPSACFTHKDKGKSRILSEILKLPDDKGLMETTRRKKENTTSNFHGISRKSIDQILICESFSSSWEPSVKYVADLMEVSRIPYEKVKMSIAPKVTQREENSANEGTRRKNLKAAAAATERENVQGSGSMWGGSWRWFLLGLQMKQCVFIVDDRTQSMPRQSVVDVEAISSSTCIISTAPAADVLASSLIPLGRIHSFTFPAQLVSVIWCFIITIPLYLRSPFQPYTNSVFGFGWLALWQENESEETDPERQHFCIIVKSVCLILLAKKKVTLIPEARVCEDILRTAVPVGELNVRKFISACLVHSSRMFMQY</sequence>
<evidence type="ECO:0000313" key="1">
    <source>
        <dbReference type="EnsemblMetazoa" id="RPRC009545-PA"/>
    </source>
</evidence>
<dbReference type="VEuPathDB" id="VectorBase:RPRC009545"/>
<keyword evidence="2" id="KW-1185">Reference proteome</keyword>
<accession>T1HZS5</accession>
<proteinExistence type="predicted"/>
<dbReference type="AlphaFoldDB" id="T1HZS5"/>
<dbReference type="InParanoid" id="T1HZS5"/>
<reference evidence="1" key="1">
    <citation type="submission" date="2015-05" db="UniProtKB">
        <authorList>
            <consortium name="EnsemblMetazoa"/>
        </authorList>
    </citation>
    <scope>IDENTIFICATION</scope>
</reference>
<name>T1HZS5_RHOPR</name>
<protein>
    <submittedName>
        <fullName evidence="1">Uncharacterized protein</fullName>
    </submittedName>
</protein>